<dbReference type="Proteomes" id="UP000055060">
    <property type="component" value="Unassembled WGS sequence"/>
</dbReference>
<proteinExistence type="predicted"/>
<name>A0A0S7BNJ8_9CHLR</name>
<evidence type="ECO:0000313" key="2">
    <source>
        <dbReference type="Proteomes" id="UP000055060"/>
    </source>
</evidence>
<dbReference type="AlphaFoldDB" id="A0A0S7BNJ8"/>
<protein>
    <submittedName>
        <fullName evidence="1">Uncharacterized protein</fullName>
    </submittedName>
</protein>
<accession>A0A0S7BNJ8</accession>
<gene>
    <name evidence="1" type="ORF">LARV_03387</name>
</gene>
<dbReference type="EMBL" id="DF967972">
    <property type="protein sequence ID" value="GAP15595.1"/>
    <property type="molecule type" value="Genomic_DNA"/>
</dbReference>
<dbReference type="OrthoDB" id="5382880at2"/>
<sequence length="84" mass="9615">MMRAVCLACGAIKEDAFVPCPKCGHLPRTDDDKARHLMLTEWYFSMGKLEYFAQKVKNGERLEFNETILGRFIGYVQNGQLPSE</sequence>
<evidence type="ECO:0000313" key="1">
    <source>
        <dbReference type="EMBL" id="GAP15595.1"/>
    </source>
</evidence>
<keyword evidence="2" id="KW-1185">Reference proteome</keyword>
<reference evidence="1" key="1">
    <citation type="submission" date="2015-07" db="EMBL/GenBank/DDBJ databases">
        <title>Draft Genome Sequences of Anaerolinea thermolimosa IMO-1, Bellilinea caldifistulae GOMI-1, Leptolinea tardivitalis YMTK-2, Levilinea saccharolytica KIBI-1,Longilinea arvoryzae KOME-1, Previously Described as Members of the Anaerolineaceae (Chloroflexi).</title>
        <authorList>
            <person name="Sekiguchi Y."/>
            <person name="Ohashi A."/>
            <person name="Matsuura N."/>
            <person name="Tourlousse M.D."/>
        </authorList>
    </citation>
    <scope>NUCLEOTIDE SEQUENCE [LARGE SCALE GENOMIC DNA]</scope>
    <source>
        <strain evidence="1">KOME-1</strain>
    </source>
</reference>
<organism evidence="1">
    <name type="scientific">Longilinea arvoryzae</name>
    <dbReference type="NCBI Taxonomy" id="360412"/>
    <lineage>
        <taxon>Bacteria</taxon>
        <taxon>Bacillati</taxon>
        <taxon>Chloroflexota</taxon>
        <taxon>Anaerolineae</taxon>
        <taxon>Anaerolineales</taxon>
        <taxon>Anaerolineaceae</taxon>
        <taxon>Longilinea</taxon>
    </lineage>
</organism>
<dbReference type="RefSeq" id="WP_075074765.1">
    <property type="nucleotide sequence ID" value="NZ_DF967972.1"/>
</dbReference>